<dbReference type="SUPFAM" id="SSF49482">
    <property type="entry name" value="Aromatic compound dioxygenase"/>
    <property type="match status" value="1"/>
</dbReference>
<dbReference type="Pfam" id="PF04444">
    <property type="entry name" value="Dioxygenase_N"/>
    <property type="match status" value="1"/>
</dbReference>
<evidence type="ECO:0000256" key="1">
    <source>
        <dbReference type="ARBA" id="ARBA00001965"/>
    </source>
</evidence>
<keyword evidence="4 8" id="KW-0223">Dioxygenase</keyword>
<dbReference type="PANTHER" id="PTHR33711">
    <property type="entry name" value="DIOXYGENASE, PUTATIVE (AFU_ORTHOLOGUE AFUA_2G02910)-RELATED"/>
    <property type="match status" value="1"/>
</dbReference>
<dbReference type="GO" id="GO:0018576">
    <property type="term" value="F:catechol 1,2-dioxygenase activity"/>
    <property type="evidence" value="ECO:0007669"/>
    <property type="project" value="InterPro"/>
</dbReference>
<sequence length="301" mass="32547">MAAEAAEDAAGLTPAEVEERLIDTVIASFSGTPDDRLRQLMTAVVTHLHGLIRDVRLTEDEWNRAIGFLTDVGHITDDRRQEFILLSDVLGASMQTINVSNQPYRDATEATVFGPFFVDDAPLIPAGGDIAGGGVGEPCWVEGVVRDTDGAPVPGARIEVWEADEDGLYDVQHDDDRVYGRAHLFSDDDGSFRFWGLTPTPYPIPDDGPVGRLLAATGRSPMRASHLHFMVTAPGLRTLVTHIFVSGDELLTSDSVFGVKDSLIKDFAQQPAGTPTPDGRDLGDLPWSRTRFDIVLAPAGV</sequence>
<evidence type="ECO:0000313" key="8">
    <source>
        <dbReference type="EMBL" id="QQB16083.1"/>
    </source>
</evidence>
<dbReference type="PANTHER" id="PTHR33711:SF7">
    <property type="entry name" value="INTRADIOL RING-CLEAVAGE DIOXYGENASES DOMAIN-CONTAINING PROTEIN-RELATED"/>
    <property type="match status" value="1"/>
</dbReference>
<evidence type="ECO:0000256" key="5">
    <source>
        <dbReference type="ARBA" id="ARBA00023002"/>
    </source>
</evidence>
<dbReference type="RefSeq" id="WP_198500927.1">
    <property type="nucleotide sequence ID" value="NZ_CP065989.1"/>
</dbReference>
<dbReference type="InterPro" id="IPR015889">
    <property type="entry name" value="Intradiol_dOase_core"/>
</dbReference>
<evidence type="ECO:0000259" key="7">
    <source>
        <dbReference type="PROSITE" id="PS00083"/>
    </source>
</evidence>
<dbReference type="EMBL" id="CP065989">
    <property type="protein sequence ID" value="QQB16083.1"/>
    <property type="molecule type" value="Genomic_DNA"/>
</dbReference>
<name>A0A7T4A2E1_9MICO</name>
<reference evidence="8 9" key="1">
    <citation type="submission" date="2020-12" db="EMBL/GenBank/DDBJ databases">
        <title>FDA dAtabase for Regulatory Grade micrObial Sequences (FDA-ARGOS): Supporting development and validation of Infectious Disease Dx tests.</title>
        <authorList>
            <person name="Sproer C."/>
            <person name="Gronow S."/>
            <person name="Severitt S."/>
            <person name="Schroder I."/>
            <person name="Tallon L."/>
            <person name="Sadzewicz L."/>
            <person name="Zhao X."/>
            <person name="Boylan J."/>
            <person name="Ott S."/>
            <person name="Bowen H."/>
            <person name="Vavikolanu K."/>
            <person name="Mehta A."/>
            <person name="Aluvathingal J."/>
            <person name="Nadendla S."/>
            <person name="Lowell S."/>
            <person name="Myers T."/>
            <person name="Yan Y."/>
            <person name="Sichtig H."/>
        </authorList>
    </citation>
    <scope>NUCLEOTIDE SEQUENCE [LARGE SCALE GENOMIC DNA]</scope>
    <source>
        <strain evidence="8 9">FDAARGOS_990</strain>
    </source>
</reference>
<dbReference type="Gene3D" id="2.60.130.10">
    <property type="entry name" value="Aromatic compound dioxygenase"/>
    <property type="match status" value="1"/>
</dbReference>
<dbReference type="GO" id="GO:0008199">
    <property type="term" value="F:ferric iron binding"/>
    <property type="evidence" value="ECO:0007669"/>
    <property type="project" value="InterPro"/>
</dbReference>
<dbReference type="InterPro" id="IPR000627">
    <property type="entry name" value="Intradiol_dOase_C"/>
</dbReference>
<dbReference type="Pfam" id="PF00775">
    <property type="entry name" value="Dioxygenase_C"/>
    <property type="match status" value="1"/>
</dbReference>
<protein>
    <submittedName>
        <fullName evidence="8">Hydroxyquinol 1,2-dioxygenase</fullName>
    </submittedName>
</protein>
<comment type="similarity">
    <text evidence="2">Belongs to the intradiol ring-cleavage dioxygenase family.</text>
</comment>
<dbReference type="InterPro" id="IPR007535">
    <property type="entry name" value="Catechol_dOase_N"/>
</dbReference>
<keyword evidence="3" id="KW-0479">Metal-binding</keyword>
<dbReference type="AlphaFoldDB" id="A0A7T4A2E1"/>
<evidence type="ECO:0000256" key="6">
    <source>
        <dbReference type="ARBA" id="ARBA00023004"/>
    </source>
</evidence>
<keyword evidence="5" id="KW-0560">Oxidoreductase</keyword>
<evidence type="ECO:0000256" key="2">
    <source>
        <dbReference type="ARBA" id="ARBA00007825"/>
    </source>
</evidence>
<feature type="domain" description="Intradiol ring-cleavage dioxygenases" evidence="7">
    <location>
        <begin position="141"/>
        <end position="169"/>
    </location>
</feature>
<gene>
    <name evidence="8" type="ORF">I6H47_09425</name>
</gene>
<evidence type="ECO:0000313" key="9">
    <source>
        <dbReference type="Proteomes" id="UP000595374"/>
    </source>
</evidence>
<proteinExistence type="inferred from homology"/>
<dbReference type="GO" id="GO:0009712">
    <property type="term" value="P:catechol-containing compound metabolic process"/>
    <property type="evidence" value="ECO:0007669"/>
    <property type="project" value="InterPro"/>
</dbReference>
<organism evidence="8 9">
    <name type="scientific">Brevibacterium casei</name>
    <dbReference type="NCBI Taxonomy" id="33889"/>
    <lineage>
        <taxon>Bacteria</taxon>
        <taxon>Bacillati</taxon>
        <taxon>Actinomycetota</taxon>
        <taxon>Actinomycetes</taxon>
        <taxon>Micrococcales</taxon>
        <taxon>Brevibacteriaceae</taxon>
        <taxon>Brevibacterium</taxon>
    </lineage>
</organism>
<keyword evidence="6" id="KW-0408">Iron</keyword>
<evidence type="ECO:0000256" key="3">
    <source>
        <dbReference type="ARBA" id="ARBA00022723"/>
    </source>
</evidence>
<dbReference type="PROSITE" id="PS00083">
    <property type="entry name" value="INTRADIOL_DIOXYGENAS"/>
    <property type="match status" value="1"/>
</dbReference>
<evidence type="ECO:0000256" key="4">
    <source>
        <dbReference type="ARBA" id="ARBA00022964"/>
    </source>
</evidence>
<dbReference type="Proteomes" id="UP000595374">
    <property type="component" value="Chromosome"/>
</dbReference>
<comment type="cofactor">
    <cofactor evidence="1">
        <name>Fe(3+)</name>
        <dbReference type="ChEBI" id="CHEBI:29034"/>
    </cofactor>
</comment>
<dbReference type="InterPro" id="IPR050770">
    <property type="entry name" value="Intradiol_RC_Dioxygenase"/>
</dbReference>
<accession>A0A7T4A2E1</accession>